<accession>A0A834HED5</accession>
<feature type="chain" id="PRO_5032745835" description="Protein LURP-one-related 8" evidence="2">
    <location>
        <begin position="26"/>
        <end position="254"/>
    </location>
</feature>
<evidence type="ECO:0000313" key="3">
    <source>
        <dbReference type="EMBL" id="KAF7151637.1"/>
    </source>
</evidence>
<dbReference type="InterPro" id="IPR007612">
    <property type="entry name" value="LOR"/>
</dbReference>
<dbReference type="Pfam" id="PF04525">
    <property type="entry name" value="LOR"/>
    <property type="match status" value="1"/>
</dbReference>
<feature type="signal peptide" evidence="2">
    <location>
        <begin position="1"/>
        <end position="25"/>
    </location>
</feature>
<dbReference type="Proteomes" id="UP000626092">
    <property type="component" value="Unassembled WGS sequence"/>
</dbReference>
<comment type="similarity">
    <text evidence="1">Belongs to the LOR family.</text>
</comment>
<evidence type="ECO:0000256" key="1">
    <source>
        <dbReference type="ARBA" id="ARBA00005437"/>
    </source>
</evidence>
<comment type="caution">
    <text evidence="3">The sequence shown here is derived from an EMBL/GenBank/DDBJ whole genome shotgun (WGS) entry which is preliminary data.</text>
</comment>
<name>A0A834HED5_RHOSS</name>
<keyword evidence="2" id="KW-0732">Signal</keyword>
<organism evidence="3 4">
    <name type="scientific">Rhododendron simsii</name>
    <name type="common">Sims's rhododendron</name>
    <dbReference type="NCBI Taxonomy" id="118357"/>
    <lineage>
        <taxon>Eukaryota</taxon>
        <taxon>Viridiplantae</taxon>
        <taxon>Streptophyta</taxon>
        <taxon>Embryophyta</taxon>
        <taxon>Tracheophyta</taxon>
        <taxon>Spermatophyta</taxon>
        <taxon>Magnoliopsida</taxon>
        <taxon>eudicotyledons</taxon>
        <taxon>Gunneridae</taxon>
        <taxon>Pentapetalae</taxon>
        <taxon>asterids</taxon>
        <taxon>Ericales</taxon>
        <taxon>Ericaceae</taxon>
        <taxon>Ericoideae</taxon>
        <taxon>Rhodoreae</taxon>
        <taxon>Rhododendron</taxon>
    </lineage>
</organism>
<protein>
    <recommendedName>
        <fullName evidence="5">Protein LURP-one-related 8</fullName>
    </recommendedName>
</protein>
<evidence type="ECO:0000256" key="2">
    <source>
        <dbReference type="SAM" id="SignalP"/>
    </source>
</evidence>
<dbReference type="AlphaFoldDB" id="A0A834HED5"/>
<evidence type="ECO:0000313" key="4">
    <source>
        <dbReference type="Proteomes" id="UP000626092"/>
    </source>
</evidence>
<evidence type="ECO:0008006" key="5">
    <source>
        <dbReference type="Google" id="ProtNLM"/>
    </source>
</evidence>
<sequence>MSSLKFNDILLELLIRVLLSDPLKGRINDRPEEEKVQLRTAECKTGGAWQSISRSRVHENNHEQECKTGGAWQSITVWRKSLLLSCNGFTVIDSNGNLLFRVENYAGRPEEVTLMDGAGKPVLTICRRNKLRVLADNWFVYEGHEVGDSSSRKPIFCARKRITILQPGVNAIARVYHQPCDKRCAYVIEGSYANRSCQVLDESRRVVAEIKKKESVNGGGTVSFGAEVFLLIIRPGFSPSFAMAIVLLLDQMFS</sequence>
<gene>
    <name evidence="3" type="ORF">RHSIM_Rhsim02G0236200</name>
</gene>
<dbReference type="InterPro" id="IPR025659">
    <property type="entry name" value="Tubby-like_C"/>
</dbReference>
<keyword evidence="4" id="KW-1185">Reference proteome</keyword>
<dbReference type="OrthoDB" id="1876238at2759"/>
<dbReference type="InterPro" id="IPR038595">
    <property type="entry name" value="LOR_sf"/>
</dbReference>
<reference evidence="3" key="1">
    <citation type="submission" date="2019-11" db="EMBL/GenBank/DDBJ databases">
        <authorList>
            <person name="Liu Y."/>
            <person name="Hou J."/>
            <person name="Li T.-Q."/>
            <person name="Guan C.-H."/>
            <person name="Wu X."/>
            <person name="Wu H.-Z."/>
            <person name="Ling F."/>
            <person name="Zhang R."/>
            <person name="Shi X.-G."/>
            <person name="Ren J.-P."/>
            <person name="Chen E.-F."/>
            <person name="Sun J.-M."/>
        </authorList>
    </citation>
    <scope>NUCLEOTIDE SEQUENCE</scope>
    <source>
        <strain evidence="3">Adult_tree_wgs_1</strain>
        <tissue evidence="3">Leaves</tissue>
    </source>
</reference>
<dbReference type="SUPFAM" id="SSF54518">
    <property type="entry name" value="Tubby C-terminal domain-like"/>
    <property type="match status" value="1"/>
</dbReference>
<dbReference type="PANTHER" id="PTHR31087">
    <property type="match status" value="1"/>
</dbReference>
<dbReference type="Gene3D" id="2.40.160.200">
    <property type="entry name" value="LURP1-related"/>
    <property type="match status" value="1"/>
</dbReference>
<proteinExistence type="inferred from homology"/>
<dbReference type="PANTHER" id="PTHR31087:SF14">
    <property type="entry name" value="PROTEIN LURP-ONE-RELATED 17"/>
    <property type="match status" value="1"/>
</dbReference>
<dbReference type="EMBL" id="WJXA01000002">
    <property type="protein sequence ID" value="KAF7151637.1"/>
    <property type="molecule type" value="Genomic_DNA"/>
</dbReference>